<feature type="domain" description="Thioredoxin" evidence="6">
    <location>
        <begin position="32"/>
        <end position="169"/>
    </location>
</feature>
<evidence type="ECO:0000256" key="1">
    <source>
        <dbReference type="ARBA" id="ARBA00004383"/>
    </source>
</evidence>
<dbReference type="Proteomes" id="UP000199758">
    <property type="component" value="Unassembled WGS sequence"/>
</dbReference>
<keyword evidence="5" id="KW-0676">Redox-active center</keyword>
<dbReference type="EMBL" id="FQWZ01000008">
    <property type="protein sequence ID" value="SHH29152.1"/>
    <property type="molecule type" value="Genomic_DNA"/>
</dbReference>
<evidence type="ECO:0000256" key="5">
    <source>
        <dbReference type="ARBA" id="ARBA00023284"/>
    </source>
</evidence>
<dbReference type="SUPFAM" id="SSF52833">
    <property type="entry name" value="Thioredoxin-like"/>
    <property type="match status" value="1"/>
</dbReference>
<evidence type="ECO:0000313" key="8">
    <source>
        <dbReference type="Proteomes" id="UP000199758"/>
    </source>
</evidence>
<evidence type="ECO:0000256" key="3">
    <source>
        <dbReference type="ARBA" id="ARBA00022748"/>
    </source>
</evidence>
<dbReference type="Pfam" id="PF08534">
    <property type="entry name" value="Redoxin"/>
    <property type="match status" value="1"/>
</dbReference>
<evidence type="ECO:0000256" key="2">
    <source>
        <dbReference type="ARBA" id="ARBA00007758"/>
    </source>
</evidence>
<evidence type="ECO:0000256" key="4">
    <source>
        <dbReference type="ARBA" id="ARBA00023157"/>
    </source>
</evidence>
<proteinExistence type="inferred from homology"/>
<dbReference type="OrthoDB" id="9788279at2"/>
<dbReference type="InterPro" id="IPR050553">
    <property type="entry name" value="Thioredoxin_ResA/DsbE_sf"/>
</dbReference>
<dbReference type="RefSeq" id="WP_072899179.1">
    <property type="nucleotide sequence ID" value="NZ_FQWZ01000008.1"/>
</dbReference>
<comment type="similarity">
    <text evidence="2">Belongs to the thioredoxin family. DsbE subfamily.</text>
</comment>
<dbReference type="GO" id="GO:0030288">
    <property type="term" value="C:outer membrane-bounded periplasmic space"/>
    <property type="evidence" value="ECO:0007669"/>
    <property type="project" value="InterPro"/>
</dbReference>
<accession>A0A1M5RS41</accession>
<dbReference type="PANTHER" id="PTHR42852:SF6">
    <property type="entry name" value="THIOL:DISULFIDE INTERCHANGE PROTEIN DSBE"/>
    <property type="match status" value="1"/>
</dbReference>
<dbReference type="AlphaFoldDB" id="A0A1M5RS41"/>
<dbReference type="InterPro" id="IPR013766">
    <property type="entry name" value="Thioredoxin_domain"/>
</dbReference>
<protein>
    <submittedName>
        <fullName evidence="7">Cytochrome c biogenesis protein CcmG, thiol:disulfide interchange protein DsbE</fullName>
    </submittedName>
</protein>
<keyword evidence="8" id="KW-1185">Reference proteome</keyword>
<dbReference type="PROSITE" id="PS51352">
    <property type="entry name" value="THIOREDOXIN_2"/>
    <property type="match status" value="1"/>
</dbReference>
<dbReference type="CDD" id="cd03010">
    <property type="entry name" value="TlpA_like_DsbE"/>
    <property type="match status" value="1"/>
</dbReference>
<comment type="subcellular location">
    <subcellularLocation>
        <location evidence="1">Cell inner membrane</location>
        <topology evidence="1">Single-pass membrane protein</topology>
        <orientation evidence="1">Periplasmic side</orientation>
    </subcellularLocation>
</comment>
<dbReference type="GO" id="GO:0005886">
    <property type="term" value="C:plasma membrane"/>
    <property type="evidence" value="ECO:0007669"/>
    <property type="project" value="UniProtKB-SubCell"/>
</dbReference>
<dbReference type="GO" id="GO:0017004">
    <property type="term" value="P:cytochrome complex assembly"/>
    <property type="evidence" value="ECO:0007669"/>
    <property type="project" value="UniProtKB-KW"/>
</dbReference>
<dbReference type="NCBIfam" id="TIGR00385">
    <property type="entry name" value="dsbE"/>
    <property type="match status" value="1"/>
</dbReference>
<name>A0A1M5RS41_9GAMM</name>
<evidence type="ECO:0000259" key="6">
    <source>
        <dbReference type="PROSITE" id="PS51352"/>
    </source>
</evidence>
<dbReference type="InterPro" id="IPR013740">
    <property type="entry name" value="Redoxin"/>
</dbReference>
<dbReference type="STRING" id="490188.SAMN04488068_3175"/>
<reference evidence="7 8" key="1">
    <citation type="submission" date="2016-11" db="EMBL/GenBank/DDBJ databases">
        <authorList>
            <person name="Jaros S."/>
            <person name="Januszkiewicz K."/>
            <person name="Wedrychowicz H."/>
        </authorList>
    </citation>
    <scope>NUCLEOTIDE SEQUENCE [LARGE SCALE GENOMIC DNA]</scope>
    <source>
        <strain evidence="7 8">CGMCC 1.7049</strain>
    </source>
</reference>
<keyword evidence="4" id="KW-1015">Disulfide bond</keyword>
<organism evidence="7 8">
    <name type="scientific">Hydrocarboniphaga daqingensis</name>
    <dbReference type="NCBI Taxonomy" id="490188"/>
    <lineage>
        <taxon>Bacteria</taxon>
        <taxon>Pseudomonadati</taxon>
        <taxon>Pseudomonadota</taxon>
        <taxon>Gammaproteobacteria</taxon>
        <taxon>Nevskiales</taxon>
        <taxon>Nevskiaceae</taxon>
        <taxon>Hydrocarboniphaga</taxon>
    </lineage>
</organism>
<sequence>MLRFAIPVVVLLGLLALLGIGLRLDPREVPSPLIGKMAPAFDLPNLDGSARITPLDLQGRPVLVNFFASWCAGCQVEHPVLMKLAREYGVEIVGIDYKDTREAAEQWLARHGNPYRIIVADALGQAGLDWGVYGVPETFVLSADGRVVYKQIGPMTDAAWRDKIAPLLAQGSASR</sequence>
<keyword evidence="3" id="KW-0201">Cytochrome c-type biogenesis</keyword>
<gene>
    <name evidence="7" type="ORF">SAMN04488068_3175</name>
</gene>
<dbReference type="Gene3D" id="3.40.30.10">
    <property type="entry name" value="Glutaredoxin"/>
    <property type="match status" value="1"/>
</dbReference>
<evidence type="ECO:0000313" key="7">
    <source>
        <dbReference type="EMBL" id="SHH29152.1"/>
    </source>
</evidence>
<dbReference type="PANTHER" id="PTHR42852">
    <property type="entry name" value="THIOL:DISULFIDE INTERCHANGE PROTEIN DSBE"/>
    <property type="match status" value="1"/>
</dbReference>
<dbReference type="InterPro" id="IPR004799">
    <property type="entry name" value="Periplasmic_diS_OxRdtase_DsbE"/>
</dbReference>
<dbReference type="InterPro" id="IPR036249">
    <property type="entry name" value="Thioredoxin-like_sf"/>
</dbReference>
<dbReference type="GO" id="GO:0015036">
    <property type="term" value="F:disulfide oxidoreductase activity"/>
    <property type="evidence" value="ECO:0007669"/>
    <property type="project" value="InterPro"/>
</dbReference>